<proteinExistence type="predicted"/>
<name>A0A450RTX9_9GAMM</name>
<dbReference type="AlphaFoldDB" id="A0A450RTX9"/>
<accession>A0A450RTX9</accession>
<reference evidence="1" key="1">
    <citation type="submission" date="2019-02" db="EMBL/GenBank/DDBJ databases">
        <authorList>
            <person name="Gruber-Vodicka R. H."/>
            <person name="Seah K. B. B."/>
        </authorList>
    </citation>
    <scope>NUCLEOTIDE SEQUENCE</scope>
    <source>
        <strain evidence="1">BECK_DK47</strain>
    </source>
</reference>
<sequence length="81" mass="9052">MSKNPGRPELLLIVEGNEVYRYCGTEGGNPETELSGNPVFMAVTAVTQDMRIFRHEGGKQFQSVRYDSVALNISFASVRRE</sequence>
<evidence type="ECO:0000313" key="1">
    <source>
        <dbReference type="EMBL" id="VFJ42579.1"/>
    </source>
</evidence>
<organism evidence="1">
    <name type="scientific">Candidatus Kentrum sp. DK</name>
    <dbReference type="NCBI Taxonomy" id="2126562"/>
    <lineage>
        <taxon>Bacteria</taxon>
        <taxon>Pseudomonadati</taxon>
        <taxon>Pseudomonadota</taxon>
        <taxon>Gammaproteobacteria</taxon>
        <taxon>Candidatus Kentrum</taxon>
    </lineage>
</organism>
<protein>
    <submittedName>
        <fullName evidence="1">Uncharacterized protein</fullName>
    </submittedName>
</protein>
<dbReference type="EMBL" id="CAADEX010000002">
    <property type="protein sequence ID" value="VFJ42579.1"/>
    <property type="molecule type" value="Genomic_DNA"/>
</dbReference>
<gene>
    <name evidence="1" type="ORF">BECKDK2373B_GA0170837_10022</name>
</gene>